<dbReference type="InterPro" id="IPR015797">
    <property type="entry name" value="NUDIX_hydrolase-like_dom_sf"/>
</dbReference>
<protein>
    <recommendedName>
        <fullName evidence="3">Nudix hydrolase domain-containing protein</fullName>
    </recommendedName>
</protein>
<dbReference type="AlphaFoldDB" id="A0A497E5S9"/>
<dbReference type="Gene3D" id="3.90.79.10">
    <property type="entry name" value="Nucleoside Triphosphate Pyrophosphohydrolase"/>
    <property type="match status" value="1"/>
</dbReference>
<dbReference type="Proteomes" id="UP000279422">
    <property type="component" value="Unassembled WGS sequence"/>
</dbReference>
<dbReference type="SUPFAM" id="SSF55811">
    <property type="entry name" value="Nudix"/>
    <property type="match status" value="1"/>
</dbReference>
<dbReference type="EMBL" id="QMPZ01000005">
    <property type="protein sequence ID" value="RLE10600.1"/>
    <property type="molecule type" value="Genomic_DNA"/>
</dbReference>
<gene>
    <name evidence="1" type="ORF">DRJ00_00860</name>
</gene>
<reference evidence="1 2" key="1">
    <citation type="submission" date="2018-06" db="EMBL/GenBank/DDBJ databases">
        <title>Extensive metabolic versatility and redundancy in microbially diverse, dynamic hydrothermal sediments.</title>
        <authorList>
            <person name="Dombrowski N."/>
            <person name="Teske A."/>
            <person name="Baker B.J."/>
        </authorList>
    </citation>
    <scope>NUCLEOTIDE SEQUENCE [LARGE SCALE GENOMIC DNA]</scope>
    <source>
        <strain evidence="1">B47_G16</strain>
    </source>
</reference>
<evidence type="ECO:0000313" key="1">
    <source>
        <dbReference type="EMBL" id="RLE10600.1"/>
    </source>
</evidence>
<name>A0A497E5S9_UNCAE</name>
<accession>A0A497E5S9</accession>
<sequence>MEEQIACFNREILSEYLDQSKVFYDESLWHRILNNLQYIPRRLVEGDRRYKQLVVYILIKAKDLYLAYRRTEKAGEKRLRYRYSIGIGGHVNLLDQAQSTSSGRKQVDLISRAMWRELEEEIEINCNLLNEPELICFINDDSEDVGKVHFGVVFLLKIEEPAISKKGEEGIGELKFWNLSDLKAKKSCFERWSRLLIEYLVKIKEK</sequence>
<comment type="caution">
    <text evidence="1">The sequence shown here is derived from an EMBL/GenBank/DDBJ whole genome shotgun (WGS) entry which is preliminary data.</text>
</comment>
<organism evidence="1 2">
    <name type="scientific">Aerophobetes bacterium</name>
    <dbReference type="NCBI Taxonomy" id="2030807"/>
    <lineage>
        <taxon>Bacteria</taxon>
        <taxon>Candidatus Aerophobota</taxon>
    </lineage>
</organism>
<evidence type="ECO:0000313" key="2">
    <source>
        <dbReference type="Proteomes" id="UP000279422"/>
    </source>
</evidence>
<proteinExistence type="predicted"/>
<evidence type="ECO:0008006" key="3">
    <source>
        <dbReference type="Google" id="ProtNLM"/>
    </source>
</evidence>